<comment type="caution">
    <text evidence="3">The sequence shown here is derived from an EMBL/GenBank/DDBJ whole genome shotgun (WGS) entry which is preliminary data.</text>
</comment>
<dbReference type="InterPro" id="IPR024616">
    <property type="entry name" value="Pherophorin"/>
</dbReference>
<feature type="chain" id="PRO_5035326376" description="Pherophorin domain-containing protein" evidence="1">
    <location>
        <begin position="30"/>
        <end position="499"/>
    </location>
</feature>
<reference evidence="3" key="1">
    <citation type="journal article" date="2021" name="Proc. Natl. Acad. Sci. U.S.A.">
        <title>Three genomes in the algal genus Volvox reveal the fate of a haploid sex-determining region after a transition to homothallism.</title>
        <authorList>
            <person name="Yamamoto K."/>
            <person name="Hamaji T."/>
            <person name="Kawai-Toyooka H."/>
            <person name="Matsuzaki R."/>
            <person name="Takahashi F."/>
            <person name="Nishimura Y."/>
            <person name="Kawachi M."/>
            <person name="Noguchi H."/>
            <person name="Minakuchi Y."/>
            <person name="Umen J.G."/>
            <person name="Toyoda A."/>
            <person name="Nozaki H."/>
        </authorList>
    </citation>
    <scope>NUCLEOTIDE SEQUENCE</scope>
    <source>
        <strain evidence="3">NIES-3785</strain>
    </source>
</reference>
<protein>
    <recommendedName>
        <fullName evidence="2">Pherophorin domain-containing protein</fullName>
    </recommendedName>
</protein>
<feature type="signal peptide" evidence="1">
    <location>
        <begin position="1"/>
        <end position="29"/>
    </location>
</feature>
<dbReference type="AlphaFoldDB" id="A0A8J4LL77"/>
<evidence type="ECO:0000313" key="4">
    <source>
        <dbReference type="Proteomes" id="UP000722791"/>
    </source>
</evidence>
<keyword evidence="1" id="KW-0732">Signal</keyword>
<evidence type="ECO:0000259" key="2">
    <source>
        <dbReference type="Pfam" id="PF12499"/>
    </source>
</evidence>
<organism evidence="3 4">
    <name type="scientific">Volvox reticuliferus</name>
    <dbReference type="NCBI Taxonomy" id="1737510"/>
    <lineage>
        <taxon>Eukaryota</taxon>
        <taxon>Viridiplantae</taxon>
        <taxon>Chlorophyta</taxon>
        <taxon>core chlorophytes</taxon>
        <taxon>Chlorophyceae</taxon>
        <taxon>CS clade</taxon>
        <taxon>Chlamydomonadales</taxon>
        <taxon>Volvocaceae</taxon>
        <taxon>Volvox</taxon>
    </lineage>
</organism>
<dbReference type="EMBL" id="BNCQ01000008">
    <property type="protein sequence ID" value="GIM01231.1"/>
    <property type="molecule type" value="Genomic_DNA"/>
</dbReference>
<evidence type="ECO:0000313" key="3">
    <source>
        <dbReference type="EMBL" id="GIM01231.1"/>
    </source>
</evidence>
<name>A0A8J4LL77_9CHLO</name>
<feature type="domain" description="Pherophorin" evidence="2">
    <location>
        <begin position="37"/>
        <end position="192"/>
    </location>
</feature>
<dbReference type="Proteomes" id="UP000722791">
    <property type="component" value="Unassembled WGS sequence"/>
</dbReference>
<sequence length="499" mass="52374">IINLAAMSPHISFAVALVGILSSAFRVEAQTGKYTAFPYCQCNPSPGAYSLEPTVVSKTPGTFCFTVKVNPPQGCKSYCCTRADLKKLEIDVNSSCRVPGVSAVATINGVRTAIAPVFDKAAQGVNGSTVLKLTQLGLNLSTANGADICITLKTNRAGQGCTTLEQLCAPPALAPPGTCSTALFDTTDECCPGNPVNINPCKTCIYFSLTPMGTIIRPYNFTATQCASLAAAVAHDMSVQSAVANASISSNFTTVSCVNNQLKVCGDFASDVEGGKLKAYIDDMAIQWLSQVTGDLSASCPIALANYTVTVTVGGNGDDPAVLPASCLEAVKSIGCKPNSFPFPKCVCNITQGILPFAPDGLITQLDGRKARSLLYCLSFKTLNPIPGPCSNGTIFQKAEFWANEAVRTKVLGFSLKAAGASSWKNISATWGGKGEETLKATPINWTLAQANGGTVCMEVDRSVTLDQLCLGPDPNTCWANLFDPSRMCCPLYPTSYTT</sequence>
<gene>
    <name evidence="3" type="ORF">Vretimale_6037</name>
</gene>
<proteinExistence type="predicted"/>
<dbReference type="Pfam" id="PF12499">
    <property type="entry name" value="DUF3707"/>
    <property type="match status" value="2"/>
</dbReference>
<feature type="non-terminal residue" evidence="3">
    <location>
        <position position="499"/>
    </location>
</feature>
<evidence type="ECO:0000256" key="1">
    <source>
        <dbReference type="SAM" id="SignalP"/>
    </source>
</evidence>
<accession>A0A8J4LL77</accession>
<feature type="domain" description="Pherophorin" evidence="2">
    <location>
        <begin position="343"/>
        <end position="491"/>
    </location>
</feature>